<protein>
    <submittedName>
        <fullName evidence="1">Uncharacterized protein</fullName>
    </submittedName>
</protein>
<dbReference type="Proteomes" id="UP000215914">
    <property type="component" value="Unassembled WGS sequence"/>
</dbReference>
<reference evidence="1" key="1">
    <citation type="journal article" date="2017" name="Nature">
        <title>The sunflower genome provides insights into oil metabolism, flowering and Asterid evolution.</title>
        <authorList>
            <person name="Badouin H."/>
            <person name="Gouzy J."/>
            <person name="Grassa C.J."/>
            <person name="Murat F."/>
            <person name="Staton S.E."/>
            <person name="Cottret L."/>
            <person name="Lelandais-Briere C."/>
            <person name="Owens G.L."/>
            <person name="Carrere S."/>
            <person name="Mayjonade B."/>
            <person name="Legrand L."/>
            <person name="Gill N."/>
            <person name="Kane N.C."/>
            <person name="Bowers J.E."/>
            <person name="Hubner S."/>
            <person name="Bellec A."/>
            <person name="Berard A."/>
            <person name="Berges H."/>
            <person name="Blanchet N."/>
            <person name="Boniface M.C."/>
            <person name="Brunel D."/>
            <person name="Catrice O."/>
            <person name="Chaidir N."/>
            <person name="Claudel C."/>
            <person name="Donnadieu C."/>
            <person name="Faraut T."/>
            <person name="Fievet G."/>
            <person name="Helmstetter N."/>
            <person name="King M."/>
            <person name="Knapp S.J."/>
            <person name="Lai Z."/>
            <person name="Le Paslier M.C."/>
            <person name="Lippi Y."/>
            <person name="Lorenzon L."/>
            <person name="Mandel J.R."/>
            <person name="Marage G."/>
            <person name="Marchand G."/>
            <person name="Marquand E."/>
            <person name="Bret-Mestries E."/>
            <person name="Morien E."/>
            <person name="Nambeesan S."/>
            <person name="Nguyen T."/>
            <person name="Pegot-Espagnet P."/>
            <person name="Pouilly N."/>
            <person name="Raftis F."/>
            <person name="Sallet E."/>
            <person name="Schiex T."/>
            <person name="Thomas J."/>
            <person name="Vandecasteele C."/>
            <person name="Vares D."/>
            <person name="Vear F."/>
            <person name="Vautrin S."/>
            <person name="Crespi M."/>
            <person name="Mangin B."/>
            <person name="Burke J.M."/>
            <person name="Salse J."/>
            <person name="Munos S."/>
            <person name="Vincourt P."/>
            <person name="Rieseberg L.H."/>
            <person name="Langlade N.B."/>
        </authorList>
    </citation>
    <scope>NUCLEOTIDE SEQUENCE</scope>
    <source>
        <tissue evidence="1">Leaves</tissue>
    </source>
</reference>
<evidence type="ECO:0000313" key="2">
    <source>
        <dbReference type="Proteomes" id="UP000215914"/>
    </source>
</evidence>
<dbReference type="EMBL" id="MNCJ02000324">
    <property type="protein sequence ID" value="KAF5791138.1"/>
    <property type="molecule type" value="Genomic_DNA"/>
</dbReference>
<name>A0A9K3N9B0_HELAN</name>
<accession>A0A9K3N9B0</accession>
<proteinExistence type="predicted"/>
<comment type="caution">
    <text evidence="1">The sequence shown here is derived from an EMBL/GenBank/DDBJ whole genome shotgun (WGS) entry which is preliminary data.</text>
</comment>
<dbReference type="AlphaFoldDB" id="A0A9K3N9B0"/>
<reference evidence="1" key="2">
    <citation type="submission" date="2020-06" db="EMBL/GenBank/DDBJ databases">
        <title>Helianthus annuus Genome sequencing and assembly Release 2.</title>
        <authorList>
            <person name="Gouzy J."/>
            <person name="Langlade N."/>
            <person name="Munos S."/>
        </authorList>
    </citation>
    <scope>NUCLEOTIDE SEQUENCE</scope>
    <source>
        <tissue evidence="1">Leaves</tissue>
    </source>
</reference>
<keyword evidence="2" id="KW-1185">Reference proteome</keyword>
<gene>
    <name evidence="1" type="ORF">HanXRQr2_Chr09g0391241</name>
</gene>
<evidence type="ECO:0000313" key="1">
    <source>
        <dbReference type="EMBL" id="KAF5791138.1"/>
    </source>
</evidence>
<organism evidence="1 2">
    <name type="scientific">Helianthus annuus</name>
    <name type="common">Common sunflower</name>
    <dbReference type="NCBI Taxonomy" id="4232"/>
    <lineage>
        <taxon>Eukaryota</taxon>
        <taxon>Viridiplantae</taxon>
        <taxon>Streptophyta</taxon>
        <taxon>Embryophyta</taxon>
        <taxon>Tracheophyta</taxon>
        <taxon>Spermatophyta</taxon>
        <taxon>Magnoliopsida</taxon>
        <taxon>eudicotyledons</taxon>
        <taxon>Gunneridae</taxon>
        <taxon>Pentapetalae</taxon>
        <taxon>asterids</taxon>
        <taxon>campanulids</taxon>
        <taxon>Asterales</taxon>
        <taxon>Asteraceae</taxon>
        <taxon>Asteroideae</taxon>
        <taxon>Heliantheae alliance</taxon>
        <taxon>Heliantheae</taxon>
        <taxon>Helianthus</taxon>
    </lineage>
</organism>
<dbReference type="Gramene" id="mRNA:HanXRQr2_Chr09g0391241">
    <property type="protein sequence ID" value="CDS:HanXRQr2_Chr09g0391241.1"/>
    <property type="gene ID" value="HanXRQr2_Chr09g0391241"/>
</dbReference>
<sequence length="50" mass="5714">MSSFCTYLMKMKVVFGGGEEKSLCVGFDYTNWGYTLFEGNWVISQKKGNM</sequence>